<organism evidence="4">
    <name type="scientific">viral metagenome</name>
    <dbReference type="NCBI Taxonomy" id="1070528"/>
    <lineage>
        <taxon>unclassified sequences</taxon>
        <taxon>metagenomes</taxon>
        <taxon>organismal metagenomes</taxon>
    </lineage>
</organism>
<dbReference type="SUPFAM" id="SSF56091">
    <property type="entry name" value="DNA ligase/mRNA capping enzyme, catalytic domain"/>
    <property type="match status" value="2"/>
</dbReference>
<keyword evidence="2 4" id="KW-0436">Ligase</keyword>
<dbReference type="GO" id="GO:0006281">
    <property type="term" value="P:DNA repair"/>
    <property type="evidence" value="ECO:0007669"/>
    <property type="project" value="InterPro"/>
</dbReference>
<protein>
    <submittedName>
        <fullName evidence="4">Putative DNA ligase domain protein</fullName>
    </submittedName>
</protein>
<dbReference type="GO" id="GO:0005524">
    <property type="term" value="F:ATP binding"/>
    <property type="evidence" value="ECO:0007669"/>
    <property type="project" value="InterPro"/>
</dbReference>
<dbReference type="EMBL" id="MT143697">
    <property type="protein sequence ID" value="QJB00620.1"/>
    <property type="molecule type" value="Genomic_DNA"/>
</dbReference>
<dbReference type="Gene3D" id="3.60.15.10">
    <property type="entry name" value="Ribonuclease Z/Hydroxyacylglutathione hydrolase-like"/>
    <property type="match status" value="1"/>
</dbReference>
<dbReference type="SUPFAM" id="SSF56281">
    <property type="entry name" value="Metallo-hydrolase/oxidoreductase"/>
    <property type="match status" value="1"/>
</dbReference>
<dbReference type="Gene3D" id="3.30.470.30">
    <property type="entry name" value="DNA ligase/mRNA capping enzyme"/>
    <property type="match status" value="1"/>
</dbReference>
<dbReference type="InterPro" id="IPR050191">
    <property type="entry name" value="ATP-dep_DNA_ligase"/>
</dbReference>
<dbReference type="Pfam" id="PF01068">
    <property type="entry name" value="DNA_ligase_A_M"/>
    <property type="match status" value="1"/>
</dbReference>
<dbReference type="PANTHER" id="PTHR45674">
    <property type="entry name" value="DNA LIGASE 1/3 FAMILY MEMBER"/>
    <property type="match status" value="1"/>
</dbReference>
<dbReference type="Pfam" id="PF12706">
    <property type="entry name" value="Lactamase_B_2"/>
    <property type="match status" value="1"/>
</dbReference>
<evidence type="ECO:0000256" key="1">
    <source>
        <dbReference type="ARBA" id="ARBA00007572"/>
    </source>
</evidence>
<dbReference type="InterPro" id="IPR012310">
    <property type="entry name" value="DNA_ligase_ATP-dep_cent"/>
</dbReference>
<comment type="similarity">
    <text evidence="1">Belongs to the ATP-dependent DNA ligase family.</text>
</comment>
<evidence type="ECO:0000256" key="2">
    <source>
        <dbReference type="ARBA" id="ARBA00022598"/>
    </source>
</evidence>
<accession>A0A6M3M395</accession>
<name>A0A6M3M395_9ZZZZ</name>
<dbReference type="InterPro" id="IPR036866">
    <property type="entry name" value="RibonucZ/Hydroxyglut_hydro"/>
</dbReference>
<gene>
    <name evidence="4" type="ORF">MM171A00331_0037</name>
    <name evidence="5" type="ORF">MM171B00210_0055</name>
</gene>
<feature type="domain" description="ATP-dependent DNA ligase family profile" evidence="3">
    <location>
        <begin position="594"/>
        <end position="725"/>
    </location>
</feature>
<dbReference type="InterPro" id="IPR001279">
    <property type="entry name" value="Metallo-B-lactamas"/>
</dbReference>
<dbReference type="GO" id="GO:0003910">
    <property type="term" value="F:DNA ligase (ATP) activity"/>
    <property type="evidence" value="ECO:0007669"/>
    <property type="project" value="InterPro"/>
</dbReference>
<dbReference type="PANTHER" id="PTHR45674:SF4">
    <property type="entry name" value="DNA LIGASE 1"/>
    <property type="match status" value="1"/>
</dbReference>
<sequence length="2002" mass="225188">MPFGPYKDFADCKRKNQGKVSDVDAFCGWLKHKIEGQNPIFMQFIGQPELLLGFYRLEFLTTNLLGLKLIDKEKAEAALSGKDVWKKDPDAVVLDDHRWMHMWEKTLSRGNELFISKQQLKKLHDMLVDEMSERRLDSGLNHKTPINVSVLELGGNLEKFLKERKSFLVDPAFINLIGSSVLGKEDADLDLMFHSTRNEDYRGKFLETVSEELKKAVDFVWDAGDPNGPFISAYELWAVPVKNPIPSEPQYRISPMAPIKPAQPTHAIDDPRDLLEDGYYVTKMGGLRAMVHRKESQIIAFGEDLEEIDLPDSLIEAALALEEPKTFIMDGYLAKKEGGYVYYMLDLIWWRESEHISQTAQERHHFMNKIQLSESIQLAPSLYFNNRRDAIDFLKGEEGPILLVPNSSGYPVTGNADWYLYNRDKELKLAEGADARIEDLVDSGKWEGMPAGERFNLMTKRKQIQPLYPFAQMKTTKKGYSEREVFGLKSVGELAKDVFRTQSKQAVEVKVDGFRVQLHKLKDEARIFTESGHDITKQLPNIVQDIKRSAAKSYAVDAEATPYDKEFTNLGRAGAVPAFAKGAKAPVDDSLWGIHVFDVLYIDGEQLHGKPYDERRTRLHGLEFPVRDIPKAAADFKFHIWENKVEWATSAEQMVKLAGEVAKVPGSEGAMFKEGSSKYRLSGNTPLWAKMKAAFEIDAMVVGIIEDGNTFNYVGAVGPVEGDGEAPPAPLDSPRGKNFVKWKGKTYAVLGKTFNTTEKAKIGDIIRVSVKDIRKIGEDAYHWFHPQVLEVREDKARPDPAQVAETIAETVQQKQKATAYLVSARYDVHSPLACCEAAWLAIPGDEYTYLQNSEDVLERLKSLGIERIVGTKTRRELLEEMLESGIDFTVNTALTLGDALSRPIYLQESSLPNEVSFNVLELQAFLQSNRSQIAELCMKLSCGACVPLEKPLMLQDHYMTYPEDEKAMRWVLQLHVRGLSVHGDLRMTISKSQAIGWTLDAGKSLVRVLLKRVKPELRAQVGITEQDMKLPLKDLSKKLNSTSEGKKLRKALTKRVQDLPFSQIKTLCQELWKDEIEPILNDPNKKILTQGKSAMSPVWLDYEQEIPAGAVGATKELEGQLVILDKGTVEFGAQKSYFHEYFLKGDKIGKRRMVVRKIPTQKSWEVKEAFAWLTFFTKPEDLPYAISSRAVKQDWMPPEGISALPKEVRVQIPASWRYWEAKNAKEVRNALVKDELKRKPLKLSASMRFALKRVSHRGPEVRRGLPVTRYLFLLHDGQKIHDAFDFGRDANPLEQEGLVARRRTEVDLKDLIPTTGELSPGHSASMVKKIKTVFDTSDEGKVRLLEDSNNRLAVQLDGKTLKGRYIFVKSGDSWVFQKIDLPEKKAMRLSAGGRRIIMCGTDDDVKIEQRGDLLILTGPAIKPGEVIPMDGKPSFFTKEGIKAFWTSMFRQPVVVMHGPLKGDVVGFVNKRWYDDKTGWGWVEAVIWHPLAMQLILDKKLSAFSIEVLPETVWDPEHQHDHIIGGICEGLSVVPKGACPTCTPVEARMGTISDLEGKVYKFGMTIEQFLEDRYYKRSMSTQEISDETGIPRSTIENWMTRFELPRRDYLESRRLRASKELGMGGEIIVLGSGAGLHAPDDCAQCQEAEAGGKSRRNFTSTLFGIGGEHLLIGAPKGVLEMVGARGAKPKYVLLEHASKDTVGGLHELRGLKPVVFGTKEAWAFIRRHYRELSQQEGRFEEIYNFKRYVIAPGQSFEMGAFTVMPVSVAAHRKTVLGFKMELGGKTVWHGSAVYSIPNHEEVLKGVDVYIGDGSALHTPLVTGHASMAQQIKWAQQTDIPKIFFTQIGHLGKNHEGLDDELRKIAPNAVACFDGDEISLGGSNPMAVFPKHLVGGLLSGDVDVVVRMKPYSEYAKQAILLGNEAQVYALYVEGFPEKVAAKDAKDLKHGLSDKEWKALVGDQETVWLYHPRILKRFEPAREMREGKVAGPYIHDAEMISDSPG</sequence>
<evidence type="ECO:0000259" key="3">
    <source>
        <dbReference type="PROSITE" id="PS50160"/>
    </source>
</evidence>
<evidence type="ECO:0000313" key="5">
    <source>
        <dbReference type="EMBL" id="QJB04744.1"/>
    </source>
</evidence>
<dbReference type="PROSITE" id="PS50160">
    <property type="entry name" value="DNA_LIGASE_A3"/>
    <property type="match status" value="1"/>
</dbReference>
<dbReference type="GO" id="GO:0006310">
    <property type="term" value="P:DNA recombination"/>
    <property type="evidence" value="ECO:0007669"/>
    <property type="project" value="InterPro"/>
</dbReference>
<proteinExistence type="inferred from homology"/>
<dbReference type="EMBL" id="MT143889">
    <property type="protein sequence ID" value="QJB04744.1"/>
    <property type="molecule type" value="Genomic_DNA"/>
</dbReference>
<evidence type="ECO:0000313" key="4">
    <source>
        <dbReference type="EMBL" id="QJB00620.1"/>
    </source>
</evidence>
<reference evidence="4" key="1">
    <citation type="submission" date="2020-03" db="EMBL/GenBank/DDBJ databases">
        <title>The deep terrestrial virosphere.</title>
        <authorList>
            <person name="Holmfeldt K."/>
            <person name="Nilsson E."/>
            <person name="Simone D."/>
            <person name="Lopez-Fernandez M."/>
            <person name="Wu X."/>
            <person name="de Brujin I."/>
            <person name="Lundin D."/>
            <person name="Andersson A."/>
            <person name="Bertilsson S."/>
            <person name="Dopson M."/>
        </authorList>
    </citation>
    <scope>NUCLEOTIDE SEQUENCE</scope>
    <source>
        <strain evidence="4">MM171A00331</strain>
        <strain evidence="5">MM171B00210</strain>
    </source>
</reference>